<evidence type="ECO:0000259" key="1">
    <source>
        <dbReference type="PROSITE" id="PS50042"/>
    </source>
</evidence>
<dbReference type="InterPro" id="IPR018490">
    <property type="entry name" value="cNMP-bd_dom_sf"/>
</dbReference>
<dbReference type="CDD" id="cd00038">
    <property type="entry name" value="CAP_ED"/>
    <property type="match status" value="1"/>
</dbReference>
<evidence type="ECO:0000313" key="2">
    <source>
        <dbReference type="EMBL" id="MBW8200417.1"/>
    </source>
</evidence>
<dbReference type="EMBL" id="JAHZSV010000014">
    <property type="protein sequence ID" value="MBW8200417.1"/>
    <property type="molecule type" value="Genomic_DNA"/>
</dbReference>
<accession>A0ABS7ES33</accession>
<comment type="caution">
    <text evidence="2">The sequence shown here is derived from an EMBL/GenBank/DDBJ whole genome shotgun (WGS) entry which is preliminary data.</text>
</comment>
<evidence type="ECO:0000313" key="3">
    <source>
        <dbReference type="Proteomes" id="UP001196136"/>
    </source>
</evidence>
<dbReference type="PROSITE" id="PS50042">
    <property type="entry name" value="CNMP_BINDING_3"/>
    <property type="match status" value="1"/>
</dbReference>
<dbReference type="RefSeq" id="WP_220113914.1">
    <property type="nucleotide sequence ID" value="NZ_JAHZSV010000014.1"/>
</dbReference>
<dbReference type="Proteomes" id="UP001196136">
    <property type="component" value="Unassembled WGS sequence"/>
</dbReference>
<feature type="domain" description="Cyclic nucleotide-binding" evidence="1">
    <location>
        <begin position="19"/>
        <end position="130"/>
    </location>
</feature>
<dbReference type="InterPro" id="IPR014710">
    <property type="entry name" value="RmlC-like_jellyroll"/>
</dbReference>
<sequence>MFPSKNTEKNLFIILYLNAIYPLGPSLKNYLVQHIKSCSFERNQIISRAGEVCNRLYLIKKGMVRGYFVSDEIELTTWVDTENEVFTSITGFFRNEPCQEYMQSLEETYCDYMDYEDYKYCLNNFPEMRHINRILLEEYYILAEKRVYLARIPNAKKRLAYYMEHMKPQIVDRIPRKHLASYLAIRPETLSRLLRERN</sequence>
<dbReference type="Gene3D" id="2.60.120.10">
    <property type="entry name" value="Jelly Rolls"/>
    <property type="match status" value="1"/>
</dbReference>
<keyword evidence="3" id="KW-1185">Reference proteome</keyword>
<dbReference type="Gene3D" id="1.10.10.10">
    <property type="entry name" value="Winged helix-like DNA-binding domain superfamily/Winged helix DNA-binding domain"/>
    <property type="match status" value="1"/>
</dbReference>
<organism evidence="2 3">
    <name type="scientific">Flagellimonas abyssi</name>
    <dbReference type="NCBI Taxonomy" id="2864871"/>
    <lineage>
        <taxon>Bacteria</taxon>
        <taxon>Pseudomonadati</taxon>
        <taxon>Bacteroidota</taxon>
        <taxon>Flavobacteriia</taxon>
        <taxon>Flavobacteriales</taxon>
        <taxon>Flavobacteriaceae</taxon>
        <taxon>Flagellimonas</taxon>
    </lineage>
</organism>
<proteinExistence type="predicted"/>
<dbReference type="InterPro" id="IPR000595">
    <property type="entry name" value="cNMP-bd_dom"/>
</dbReference>
<dbReference type="InterPro" id="IPR036388">
    <property type="entry name" value="WH-like_DNA-bd_sf"/>
</dbReference>
<dbReference type="Pfam" id="PF00027">
    <property type="entry name" value="cNMP_binding"/>
    <property type="match status" value="1"/>
</dbReference>
<protein>
    <submittedName>
        <fullName evidence="2">Crp/Fnr family transcriptional regulator</fullName>
    </submittedName>
</protein>
<name>A0ABS7ES33_9FLAO</name>
<gene>
    <name evidence="2" type="ORF">K1F36_11295</name>
</gene>
<reference evidence="2 3" key="1">
    <citation type="submission" date="2021-08" db="EMBL/GenBank/DDBJ databases">
        <title>Muricauda profundi sp. nov., a marine bacterium isolated from deep seawater of the Mariana Trench.</title>
        <authorList>
            <person name="Wei Y."/>
        </authorList>
    </citation>
    <scope>NUCLEOTIDE SEQUENCE [LARGE SCALE GENOMIC DNA]</scope>
    <source>
        <strain evidence="2 3">W52</strain>
    </source>
</reference>
<dbReference type="SUPFAM" id="SSF51206">
    <property type="entry name" value="cAMP-binding domain-like"/>
    <property type="match status" value="1"/>
</dbReference>